<gene>
    <name evidence="4" type="ORF">DVK85_01420</name>
</gene>
<sequence length="472" mass="54406">MVMAATTKQNISFIKFSELYNWSPSHLIGNHFNYNKEFPLMKIGKFLKKSNNIIVIEDNKTYKRVTVKINNGGVILRNTEIGKNIGTKRQFLVKGGQFIISKIDARNGAMGIIPEELDGAIVTNDFPTYEIDTNTILEQFLLLITTTKKFTEFAQSCSSGTTNRQRIDLKKFLDVQIPLPPLNDADAKKQGLPNIITQEKLVAAYNQKIATAAQAKQDALAKEIEVETYLYNELGIQKTEKKETKKGLHFVKFKDMEEWGYGRSTELLSLKSTKYSVISLNKNEFLYIDLFRGKSPKYDQSESYILNQKCIRWNYIDTQYMKSVKKEWLEKIESKFLTKTGDILINSTGDGTIGRSTVVRDTENNLLYDSHILLLRLNKKYILPEYFVEIFNSSYGQNQIETVKSAQSTKQTELGLTNLKKIHFPIIEDINTQKTIIDNIENLRKEIKTLKKQYENLREQAIIDFENIIFKK</sequence>
<protein>
    <submittedName>
        <fullName evidence="4">Restriction endonuclease subunit S</fullName>
    </submittedName>
</protein>
<dbReference type="KEGG" id="fat:DVK85_01420"/>
<dbReference type="InterPro" id="IPR044946">
    <property type="entry name" value="Restrct_endonuc_typeI_TRD_sf"/>
</dbReference>
<organism evidence="4 5">
    <name type="scientific">Flavobacterium arcticum</name>
    <dbReference type="NCBI Taxonomy" id="1784713"/>
    <lineage>
        <taxon>Bacteria</taxon>
        <taxon>Pseudomonadati</taxon>
        <taxon>Bacteroidota</taxon>
        <taxon>Flavobacteriia</taxon>
        <taxon>Flavobacteriales</taxon>
        <taxon>Flavobacteriaceae</taxon>
        <taxon>Flavobacterium</taxon>
    </lineage>
</organism>
<dbReference type="GO" id="GO:0003677">
    <property type="term" value="F:DNA binding"/>
    <property type="evidence" value="ECO:0007669"/>
    <property type="project" value="UniProtKB-KW"/>
</dbReference>
<dbReference type="Gene3D" id="3.90.220.20">
    <property type="entry name" value="DNA methylase specificity domains"/>
    <property type="match status" value="2"/>
</dbReference>
<evidence type="ECO:0000313" key="4">
    <source>
        <dbReference type="EMBL" id="AXG72962.1"/>
    </source>
</evidence>
<keyword evidence="1" id="KW-0680">Restriction system</keyword>
<keyword evidence="4" id="KW-0255">Endonuclease</keyword>
<name>A0A345H8Q2_9FLAO</name>
<keyword evidence="4" id="KW-0378">Hydrolase</keyword>
<dbReference type="Proteomes" id="UP000253951">
    <property type="component" value="Chromosome"/>
</dbReference>
<proteinExistence type="predicted"/>
<keyword evidence="4" id="KW-0540">Nuclease</keyword>
<evidence type="ECO:0000256" key="2">
    <source>
        <dbReference type="ARBA" id="ARBA00023125"/>
    </source>
</evidence>
<keyword evidence="2" id="KW-0238">DNA-binding</keyword>
<dbReference type="PANTHER" id="PTHR30408">
    <property type="entry name" value="TYPE-1 RESTRICTION ENZYME ECOKI SPECIFICITY PROTEIN"/>
    <property type="match status" value="1"/>
</dbReference>
<keyword evidence="5" id="KW-1185">Reference proteome</keyword>
<dbReference type="SUPFAM" id="SSF116734">
    <property type="entry name" value="DNA methylase specificity domain"/>
    <property type="match status" value="2"/>
</dbReference>
<dbReference type="PANTHER" id="PTHR30408:SF12">
    <property type="entry name" value="TYPE I RESTRICTION ENZYME MJAVIII SPECIFICITY SUBUNIT"/>
    <property type="match status" value="1"/>
</dbReference>
<evidence type="ECO:0000256" key="1">
    <source>
        <dbReference type="ARBA" id="ARBA00022747"/>
    </source>
</evidence>
<accession>A0A345H8Q2</accession>
<dbReference type="InterPro" id="IPR052021">
    <property type="entry name" value="Type-I_RS_S_subunit"/>
</dbReference>
<dbReference type="GO" id="GO:0009307">
    <property type="term" value="P:DNA restriction-modification system"/>
    <property type="evidence" value="ECO:0007669"/>
    <property type="project" value="UniProtKB-KW"/>
</dbReference>
<evidence type="ECO:0000256" key="3">
    <source>
        <dbReference type="SAM" id="Coils"/>
    </source>
</evidence>
<dbReference type="REBASE" id="262430">
    <property type="entry name" value="S.Far1502ORF1415P"/>
</dbReference>
<keyword evidence="3" id="KW-0175">Coiled coil</keyword>
<evidence type="ECO:0000313" key="5">
    <source>
        <dbReference type="Proteomes" id="UP000253951"/>
    </source>
</evidence>
<dbReference type="EMBL" id="CP031188">
    <property type="protein sequence ID" value="AXG72962.1"/>
    <property type="molecule type" value="Genomic_DNA"/>
</dbReference>
<reference evidence="4 5" key="1">
    <citation type="submission" date="2018-07" db="EMBL/GenBank/DDBJ databases">
        <title>Complete genome sequence of Flavobacterium arcticum type strain SM1502T.</title>
        <authorList>
            <person name="Li Y."/>
            <person name="Li D.-D."/>
        </authorList>
    </citation>
    <scope>NUCLEOTIDE SEQUENCE [LARGE SCALE GENOMIC DNA]</scope>
    <source>
        <strain evidence="4 5">SM1502</strain>
    </source>
</reference>
<dbReference type="GO" id="GO:0004519">
    <property type="term" value="F:endonuclease activity"/>
    <property type="evidence" value="ECO:0007669"/>
    <property type="project" value="UniProtKB-KW"/>
</dbReference>
<feature type="coiled-coil region" evidence="3">
    <location>
        <begin position="433"/>
        <end position="460"/>
    </location>
</feature>
<dbReference type="AlphaFoldDB" id="A0A345H8Q2"/>